<name>A0ABR9A1E3_9GAMM</name>
<dbReference type="PANTHER" id="PTHR39576:SF2">
    <property type="entry name" value="ATTACHING AND EFFACING PROTEIN HOMOLOG-RELATED"/>
    <property type="match status" value="1"/>
</dbReference>
<evidence type="ECO:0000256" key="1">
    <source>
        <dbReference type="SAM" id="MobiDB-lite"/>
    </source>
</evidence>
<reference evidence="3 4" key="1">
    <citation type="journal article" date="2020" name="FEMS Microbiol. Ecol.">
        <title>Temporal dynamics of bacterial communities during seed development and maturation.</title>
        <authorList>
            <person name="Chesneau G."/>
            <person name="Torres-Cortes G."/>
            <person name="Briand M."/>
            <person name="Darrasse A."/>
            <person name="Preveaux A."/>
            <person name="Marais C."/>
            <person name="Jacques M.A."/>
            <person name="Shade A."/>
            <person name="Barret M."/>
        </authorList>
    </citation>
    <scope>NUCLEOTIDE SEQUENCE [LARGE SCALE GENOMIC DNA]</scope>
    <source>
        <strain evidence="3 4">CFBP13732</strain>
    </source>
</reference>
<protein>
    <submittedName>
        <fullName evidence="3">LysM peptidoglycan-binding domain-containing protein</fullName>
    </submittedName>
</protein>
<dbReference type="PROSITE" id="PS51782">
    <property type="entry name" value="LYSM"/>
    <property type="match status" value="1"/>
</dbReference>
<dbReference type="PANTHER" id="PTHR39576">
    <property type="entry name" value="ATTACHING AND EFFACING PROTEIN HOMOLOG-RELATED-RELATED"/>
    <property type="match status" value="1"/>
</dbReference>
<proteinExistence type="predicted"/>
<dbReference type="Gene3D" id="3.10.350.10">
    <property type="entry name" value="LysM domain"/>
    <property type="match status" value="1"/>
</dbReference>
<feature type="non-terminal residue" evidence="3">
    <location>
        <position position="128"/>
    </location>
</feature>
<evidence type="ECO:0000313" key="4">
    <source>
        <dbReference type="Proteomes" id="UP000661012"/>
    </source>
</evidence>
<dbReference type="SMART" id="SM00257">
    <property type="entry name" value="LysM"/>
    <property type="match status" value="1"/>
</dbReference>
<feature type="compositionally biased region" description="Polar residues" evidence="1">
    <location>
        <begin position="14"/>
        <end position="29"/>
    </location>
</feature>
<dbReference type="InterPro" id="IPR018392">
    <property type="entry name" value="LysM"/>
</dbReference>
<dbReference type="EMBL" id="JACYNN010000050">
    <property type="protein sequence ID" value="MBD8109359.1"/>
    <property type="molecule type" value="Genomic_DNA"/>
</dbReference>
<sequence>MIAGAGSDRHFLESTDSSAPMPTKVYTLSSGESTESVAKKYNIPLSALRQLNQLRTFSHGFDHLQPGDELDVPYAPLSTITWDKQHSRAADASGTLNDDVQGVLRRNPRFFRLPKLYRGFILRLGNKF</sequence>
<feature type="domain" description="LysM" evidence="2">
    <location>
        <begin position="24"/>
        <end position="72"/>
    </location>
</feature>
<accession>A0ABR9A1E3</accession>
<comment type="caution">
    <text evidence="3">The sequence shown here is derived from an EMBL/GenBank/DDBJ whole genome shotgun (WGS) entry which is preliminary data.</text>
</comment>
<dbReference type="InterPro" id="IPR051715">
    <property type="entry name" value="Intimin-Invasin_domain"/>
</dbReference>
<dbReference type="Pfam" id="PF01476">
    <property type="entry name" value="LysM"/>
    <property type="match status" value="1"/>
</dbReference>
<keyword evidence="4" id="KW-1185">Reference proteome</keyword>
<evidence type="ECO:0000313" key="3">
    <source>
        <dbReference type="EMBL" id="MBD8109359.1"/>
    </source>
</evidence>
<evidence type="ECO:0000259" key="2">
    <source>
        <dbReference type="PROSITE" id="PS51782"/>
    </source>
</evidence>
<dbReference type="InterPro" id="IPR036779">
    <property type="entry name" value="LysM_dom_sf"/>
</dbReference>
<feature type="region of interest" description="Disordered" evidence="1">
    <location>
        <begin position="1"/>
        <end position="29"/>
    </location>
</feature>
<dbReference type="Proteomes" id="UP000661012">
    <property type="component" value="Unassembled WGS sequence"/>
</dbReference>
<dbReference type="SUPFAM" id="SSF54106">
    <property type="entry name" value="LysM domain"/>
    <property type="match status" value="1"/>
</dbReference>
<organism evidence="3 4">
    <name type="scientific">Erwinia persicina</name>
    <dbReference type="NCBI Taxonomy" id="55211"/>
    <lineage>
        <taxon>Bacteria</taxon>
        <taxon>Pseudomonadati</taxon>
        <taxon>Pseudomonadota</taxon>
        <taxon>Gammaproteobacteria</taxon>
        <taxon>Enterobacterales</taxon>
        <taxon>Erwiniaceae</taxon>
        <taxon>Erwinia</taxon>
    </lineage>
</organism>
<gene>
    <name evidence="3" type="ORF">IFT93_23645</name>
</gene>